<organism evidence="6 7">
    <name type="scientific">Cupriavidus metallidurans (strain ATCC 43123 / DSM 2839 / NBRC 102507 / CH34)</name>
    <name type="common">Ralstonia metallidurans</name>
    <dbReference type="NCBI Taxonomy" id="266264"/>
    <lineage>
        <taxon>Bacteria</taxon>
        <taxon>Pseudomonadati</taxon>
        <taxon>Pseudomonadota</taxon>
        <taxon>Betaproteobacteria</taxon>
        <taxon>Burkholderiales</taxon>
        <taxon>Burkholderiaceae</taxon>
        <taxon>Cupriavidus</taxon>
    </lineage>
</organism>
<dbReference type="GO" id="GO:0005829">
    <property type="term" value="C:cytosol"/>
    <property type="evidence" value="ECO:0007669"/>
    <property type="project" value="TreeGrafter"/>
</dbReference>
<dbReference type="GO" id="GO:0003700">
    <property type="term" value="F:DNA-binding transcription factor activity"/>
    <property type="evidence" value="ECO:0007669"/>
    <property type="project" value="InterPro"/>
</dbReference>
<sequence length="363" mass="40099">MTAPSIQQFRLVRSASLNGYIELVKSLGYDPRAFLRGVGLSARLLENPETLIPSPAVRELLEVTAQVTGVEDFALRLAARRTFSNLGPISLVLKEAATPREALDTLCRYLKLLSAALITRVEDVGDAVIIREDLLPTPGLSSRQALELAMGVTFRMLRELIGPRWRPQQVCFMHRPPADLSPYRAFFGRNPMFNQPFNGMVCAAADLSMSRMPDDPGVARFARDYLEAALRHREIGIRDSCRELVQALLPGGRCTADQVARHLGVDRRTLHRYLSAEGLTFSTLLHEVRSELVMRHLLESDLPMGEVAGLLGFSAQSSFSHWFQTVFGCSATDWRRVQSAQPGKSGKSGQSAAATGRRAPSRV</sequence>
<dbReference type="KEGG" id="rme:Rmet_4629"/>
<reference evidence="7" key="1">
    <citation type="journal article" date="2010" name="PLoS ONE">
        <title>The complete genome sequence of Cupriavidus metallidurans strain CH34, a master survivalist in harsh and anthropogenic environments.</title>
        <authorList>
            <person name="Janssen P.J."/>
            <person name="Van Houdt R."/>
            <person name="Moors H."/>
            <person name="Monsieurs P."/>
            <person name="Morin N."/>
            <person name="Michaux A."/>
            <person name="Benotmane M.A."/>
            <person name="Leys N."/>
            <person name="Vallaeys T."/>
            <person name="Lapidus A."/>
            <person name="Monchy S."/>
            <person name="Medigue C."/>
            <person name="Taghavi S."/>
            <person name="McCorkle S."/>
            <person name="Dunn J."/>
            <person name="van der Lelie D."/>
            <person name="Mergeay M."/>
        </authorList>
    </citation>
    <scope>NUCLEOTIDE SEQUENCE [LARGE SCALE GENOMIC DNA]</scope>
    <source>
        <strain evidence="7">ATCC 43123 / DSM 2839 / NBRC 102507 / CH34</strain>
    </source>
</reference>
<geneLocation type="plasmid" evidence="6 7">
    <name>megaplasmid</name>
</geneLocation>
<evidence type="ECO:0000313" key="6">
    <source>
        <dbReference type="EMBL" id="ABF11491.1"/>
    </source>
</evidence>
<name>Q1LED5_CUPMC</name>
<dbReference type="Pfam" id="PF12833">
    <property type="entry name" value="HTH_18"/>
    <property type="match status" value="1"/>
</dbReference>
<protein>
    <submittedName>
        <fullName evidence="6">Transcriptional regulator, AraC family</fullName>
    </submittedName>
</protein>
<evidence type="ECO:0000256" key="1">
    <source>
        <dbReference type="ARBA" id="ARBA00023015"/>
    </source>
</evidence>
<dbReference type="SUPFAM" id="SSF46689">
    <property type="entry name" value="Homeodomain-like"/>
    <property type="match status" value="1"/>
</dbReference>
<dbReference type="GO" id="GO:0000976">
    <property type="term" value="F:transcription cis-regulatory region binding"/>
    <property type="evidence" value="ECO:0007669"/>
    <property type="project" value="TreeGrafter"/>
</dbReference>
<dbReference type="AlphaFoldDB" id="Q1LED5"/>
<evidence type="ECO:0000256" key="2">
    <source>
        <dbReference type="ARBA" id="ARBA00023125"/>
    </source>
</evidence>
<keyword evidence="1" id="KW-0805">Transcription regulation</keyword>
<dbReference type="SMART" id="SM00342">
    <property type="entry name" value="HTH_ARAC"/>
    <property type="match status" value="1"/>
</dbReference>
<evidence type="ECO:0000256" key="3">
    <source>
        <dbReference type="ARBA" id="ARBA00023163"/>
    </source>
</evidence>
<keyword evidence="7" id="KW-1185">Reference proteome</keyword>
<dbReference type="Proteomes" id="UP000002429">
    <property type="component" value="Plasmid megaplasmid"/>
</dbReference>
<accession>Q1LED5</accession>
<dbReference type="HOGENOM" id="CLU_047522_1_2_4"/>
<proteinExistence type="predicted"/>
<evidence type="ECO:0000259" key="5">
    <source>
        <dbReference type="PROSITE" id="PS01124"/>
    </source>
</evidence>
<keyword evidence="6" id="KW-0614">Plasmid</keyword>
<dbReference type="PANTHER" id="PTHR47894:SF4">
    <property type="entry name" value="HTH-TYPE TRANSCRIPTIONAL REGULATOR GADX"/>
    <property type="match status" value="1"/>
</dbReference>
<dbReference type="InterPro" id="IPR032687">
    <property type="entry name" value="AraC-type_N"/>
</dbReference>
<keyword evidence="2" id="KW-0238">DNA-binding</keyword>
<dbReference type="PROSITE" id="PS01124">
    <property type="entry name" value="HTH_ARAC_FAMILY_2"/>
    <property type="match status" value="1"/>
</dbReference>
<dbReference type="RefSeq" id="WP_011519067.1">
    <property type="nucleotide sequence ID" value="NC_007974.2"/>
</dbReference>
<evidence type="ECO:0000256" key="4">
    <source>
        <dbReference type="SAM" id="MobiDB-lite"/>
    </source>
</evidence>
<evidence type="ECO:0000313" key="7">
    <source>
        <dbReference type="Proteomes" id="UP000002429"/>
    </source>
</evidence>
<dbReference type="PANTHER" id="PTHR47894">
    <property type="entry name" value="HTH-TYPE TRANSCRIPTIONAL REGULATOR GADX"/>
    <property type="match status" value="1"/>
</dbReference>
<feature type="compositionally biased region" description="Polar residues" evidence="4">
    <location>
        <begin position="338"/>
        <end position="353"/>
    </location>
</feature>
<dbReference type="InterPro" id="IPR009057">
    <property type="entry name" value="Homeodomain-like_sf"/>
</dbReference>
<keyword evidence="3" id="KW-0804">Transcription</keyword>
<dbReference type="eggNOG" id="COG2207">
    <property type="taxonomic scope" value="Bacteria"/>
</dbReference>
<dbReference type="Pfam" id="PF12625">
    <property type="entry name" value="Arabinose_bd"/>
    <property type="match status" value="1"/>
</dbReference>
<feature type="domain" description="HTH araC/xylS-type" evidence="5">
    <location>
        <begin position="239"/>
        <end position="337"/>
    </location>
</feature>
<dbReference type="EMBL" id="CP000353">
    <property type="protein sequence ID" value="ABF11491.1"/>
    <property type="molecule type" value="Genomic_DNA"/>
</dbReference>
<dbReference type="Gene3D" id="1.10.10.60">
    <property type="entry name" value="Homeodomain-like"/>
    <property type="match status" value="1"/>
</dbReference>
<feature type="region of interest" description="Disordered" evidence="4">
    <location>
        <begin position="338"/>
        <end position="363"/>
    </location>
</feature>
<dbReference type="InterPro" id="IPR018060">
    <property type="entry name" value="HTH_AraC"/>
</dbReference>
<gene>
    <name evidence="6" type="ordered locus">Rmet_4629</name>
</gene>